<sequence>MGEFIAGPSRSWKQKGSAQSRRVEQHCRAVVSARRRRVVEAGEPASTVEHRLSAR</sequence>
<reference evidence="3" key="1">
    <citation type="journal article" date="2019" name="Int. J. Syst. Evol. Microbiol.">
        <title>The Global Catalogue of Microorganisms (GCM) 10K type strain sequencing project: providing services to taxonomists for standard genome sequencing and annotation.</title>
        <authorList>
            <consortium name="The Broad Institute Genomics Platform"/>
            <consortium name="The Broad Institute Genome Sequencing Center for Infectious Disease"/>
            <person name="Wu L."/>
            <person name="Ma J."/>
        </authorList>
    </citation>
    <scope>NUCLEOTIDE SEQUENCE [LARGE SCALE GENOMIC DNA]</scope>
    <source>
        <strain evidence="3">KACC 12822</strain>
    </source>
</reference>
<feature type="region of interest" description="Disordered" evidence="1">
    <location>
        <begin position="1"/>
        <end position="25"/>
    </location>
</feature>
<comment type="caution">
    <text evidence="2">The sequence shown here is derived from an EMBL/GenBank/DDBJ whole genome shotgun (WGS) entry which is preliminary data.</text>
</comment>
<gene>
    <name evidence="2" type="ORF">ACFPK0_00265</name>
</gene>
<dbReference type="Proteomes" id="UP001596018">
    <property type="component" value="Unassembled WGS sequence"/>
</dbReference>
<evidence type="ECO:0000313" key="3">
    <source>
        <dbReference type="Proteomes" id="UP001596018"/>
    </source>
</evidence>
<name>A0ABW0JRG7_9GAMM</name>
<proteinExistence type="predicted"/>
<keyword evidence="3" id="KW-1185">Reference proteome</keyword>
<accession>A0ABW0JRG7</accession>
<evidence type="ECO:0000256" key="1">
    <source>
        <dbReference type="SAM" id="MobiDB-lite"/>
    </source>
</evidence>
<organism evidence="2 3">
    <name type="scientific">Rhodanobacter ginsenosidimutans</name>
    <dbReference type="NCBI Taxonomy" id="490571"/>
    <lineage>
        <taxon>Bacteria</taxon>
        <taxon>Pseudomonadati</taxon>
        <taxon>Pseudomonadota</taxon>
        <taxon>Gammaproteobacteria</taxon>
        <taxon>Lysobacterales</taxon>
        <taxon>Rhodanobacteraceae</taxon>
        <taxon>Rhodanobacter</taxon>
    </lineage>
</organism>
<dbReference type="RefSeq" id="WP_377337523.1">
    <property type="nucleotide sequence ID" value="NZ_JALBWS010000015.1"/>
</dbReference>
<dbReference type="EMBL" id="JBHSMM010000001">
    <property type="protein sequence ID" value="MFC5438436.1"/>
    <property type="molecule type" value="Genomic_DNA"/>
</dbReference>
<protein>
    <submittedName>
        <fullName evidence="2">Uncharacterized protein</fullName>
    </submittedName>
</protein>
<evidence type="ECO:0000313" key="2">
    <source>
        <dbReference type="EMBL" id="MFC5438436.1"/>
    </source>
</evidence>